<feature type="region of interest" description="Disordered" evidence="1">
    <location>
        <begin position="83"/>
        <end position="133"/>
    </location>
</feature>
<dbReference type="EMBL" id="JBEHCU010009898">
    <property type="protein sequence ID" value="KAL1379077.1"/>
    <property type="molecule type" value="Genomic_DNA"/>
</dbReference>
<feature type="compositionally biased region" description="Basic and acidic residues" evidence="1">
    <location>
        <begin position="94"/>
        <end position="112"/>
    </location>
</feature>
<keyword evidence="2" id="KW-0732">Signal</keyword>
<feature type="compositionally biased region" description="Basic and acidic residues" evidence="1">
    <location>
        <begin position="238"/>
        <end position="247"/>
    </location>
</feature>
<proteinExistence type="predicted"/>
<feature type="region of interest" description="Disordered" evidence="1">
    <location>
        <begin position="206"/>
        <end position="261"/>
    </location>
</feature>
<gene>
    <name evidence="3" type="ORF">pipiens_015169</name>
</gene>
<accession>A0ABD1CRL8</accession>
<sequence length="446" mass="48295">MLSGRLRRRALALLGALLLVILIWPPCCATMPKPLPAVLPPVPQIDLDPIPAVAIVVQNQHQNNKSRKVSDLSRFMNVLLMRPVDSGESGPRAESTHDDDSQRTLNLPRRENSSAGYPIESSIDKNKSNEQQTATAAVTKRLDNAVTTFGGSDPAVESGSTYQPTITNIFSILSQRASATATTTPSGGVDLQVNDHDDGVVVTAVNQSVFNPTSKPPTSSSSSTNPRRHHPFFPVLSRAERSADGQHHQHRHQHHYQTGEGTLAATGRRLRHQNHRNGTTPMAGGPDAGGSDTSNLERNERSANLSHITGANRKIQLYIKNRYLQLLADGTVNGTHDDQSEFKANPSNHCLVRAIMTRHGLLIEWFIWGGGEPAAVKGGPVLALLSEEEVNVSIIITINAVIEIDPRCAEGCVGGKAVKRALKCGQNCYVDYVDCAVDRQKTIEIG</sequence>
<dbReference type="Proteomes" id="UP001562425">
    <property type="component" value="Unassembled WGS sequence"/>
</dbReference>
<feature type="compositionally biased region" description="Low complexity" evidence="1">
    <location>
        <begin position="212"/>
        <end position="224"/>
    </location>
</feature>
<organism evidence="3 4">
    <name type="scientific">Culex pipiens pipiens</name>
    <name type="common">Northern house mosquito</name>
    <dbReference type="NCBI Taxonomy" id="38569"/>
    <lineage>
        <taxon>Eukaryota</taxon>
        <taxon>Metazoa</taxon>
        <taxon>Ecdysozoa</taxon>
        <taxon>Arthropoda</taxon>
        <taxon>Hexapoda</taxon>
        <taxon>Insecta</taxon>
        <taxon>Pterygota</taxon>
        <taxon>Neoptera</taxon>
        <taxon>Endopterygota</taxon>
        <taxon>Diptera</taxon>
        <taxon>Nematocera</taxon>
        <taxon>Culicoidea</taxon>
        <taxon>Culicidae</taxon>
        <taxon>Culicinae</taxon>
        <taxon>Culicini</taxon>
        <taxon>Culex</taxon>
        <taxon>Culex</taxon>
    </lineage>
</organism>
<evidence type="ECO:0000256" key="2">
    <source>
        <dbReference type="SAM" id="SignalP"/>
    </source>
</evidence>
<dbReference type="AlphaFoldDB" id="A0ABD1CRL8"/>
<dbReference type="SUPFAM" id="SSF50353">
    <property type="entry name" value="Cytokine"/>
    <property type="match status" value="1"/>
</dbReference>
<dbReference type="Gene3D" id="2.80.10.50">
    <property type="match status" value="1"/>
</dbReference>
<feature type="region of interest" description="Disordered" evidence="1">
    <location>
        <begin position="274"/>
        <end position="307"/>
    </location>
</feature>
<dbReference type="InterPro" id="IPR008996">
    <property type="entry name" value="IL1/FGF"/>
</dbReference>
<reference evidence="3 4" key="1">
    <citation type="submission" date="2024-05" db="EMBL/GenBank/DDBJ databases">
        <title>Culex pipiens pipiens assembly and annotation.</title>
        <authorList>
            <person name="Alout H."/>
            <person name="Durand T."/>
        </authorList>
    </citation>
    <scope>NUCLEOTIDE SEQUENCE [LARGE SCALE GENOMIC DNA]</scope>
    <source>
        <strain evidence="3">HA-2024</strain>
        <tissue evidence="3">Whole body</tissue>
    </source>
</reference>
<comment type="caution">
    <text evidence="3">The sequence shown here is derived from an EMBL/GenBank/DDBJ whole genome shotgun (WGS) entry which is preliminary data.</text>
</comment>
<evidence type="ECO:0000313" key="4">
    <source>
        <dbReference type="Proteomes" id="UP001562425"/>
    </source>
</evidence>
<name>A0ABD1CRL8_CULPP</name>
<evidence type="ECO:0000313" key="3">
    <source>
        <dbReference type="EMBL" id="KAL1379077.1"/>
    </source>
</evidence>
<evidence type="ECO:0000256" key="1">
    <source>
        <dbReference type="SAM" id="MobiDB-lite"/>
    </source>
</evidence>
<keyword evidence="4" id="KW-1185">Reference proteome</keyword>
<feature type="signal peptide" evidence="2">
    <location>
        <begin position="1"/>
        <end position="29"/>
    </location>
</feature>
<feature type="chain" id="PRO_5044892557" evidence="2">
    <location>
        <begin position="30"/>
        <end position="446"/>
    </location>
</feature>
<protein>
    <submittedName>
        <fullName evidence="3">Uncharacterized protein</fullName>
    </submittedName>
</protein>